<feature type="compositionally biased region" description="Low complexity" evidence="1">
    <location>
        <begin position="27"/>
        <end position="49"/>
    </location>
</feature>
<accession>A0A3G3K1G9</accession>
<dbReference type="RefSeq" id="WP_123042389.1">
    <property type="nucleotide sequence ID" value="NZ_CP033433.1"/>
</dbReference>
<evidence type="ECO:0000313" key="4">
    <source>
        <dbReference type="Proteomes" id="UP000269097"/>
    </source>
</evidence>
<gene>
    <name evidence="3" type="ORF">EAV92_18090</name>
</gene>
<feature type="region of interest" description="Disordered" evidence="1">
    <location>
        <begin position="27"/>
        <end position="52"/>
    </location>
</feature>
<evidence type="ECO:0000256" key="2">
    <source>
        <dbReference type="SAM" id="SignalP"/>
    </source>
</evidence>
<name>A0A3G3K1G9_9BACL</name>
<sequence length="179" mass="18999">MMKRFLILLSAGLLLTAAACSTAKSNQEASPSSAAPSASASGSAQPEAAPLDKGTPVKAIHLSILLPSAWTTQNGEESFTFQNGGTPVGGLDGLGYNDTLEGLLPNGATVDSQTELKDFPVKTIEAKLTIEGEGEDGKREELHYFFFLADQKVVYDLRFDAKQVQEDEAMKIAKSATVF</sequence>
<dbReference type="Proteomes" id="UP000269097">
    <property type="component" value="Chromosome"/>
</dbReference>
<evidence type="ECO:0000313" key="3">
    <source>
        <dbReference type="EMBL" id="AYQ74308.1"/>
    </source>
</evidence>
<dbReference type="EMBL" id="CP033433">
    <property type="protein sequence ID" value="AYQ74308.1"/>
    <property type="molecule type" value="Genomic_DNA"/>
</dbReference>
<keyword evidence="2" id="KW-0732">Signal</keyword>
<feature type="chain" id="PRO_5038435538" evidence="2">
    <location>
        <begin position="24"/>
        <end position="179"/>
    </location>
</feature>
<feature type="signal peptide" evidence="2">
    <location>
        <begin position="1"/>
        <end position="23"/>
    </location>
</feature>
<evidence type="ECO:0000256" key="1">
    <source>
        <dbReference type="SAM" id="MobiDB-lite"/>
    </source>
</evidence>
<dbReference type="AlphaFoldDB" id="A0A3G3K1G9"/>
<keyword evidence="4" id="KW-1185">Reference proteome</keyword>
<reference evidence="3 4" key="1">
    <citation type="submission" date="2018-10" db="EMBL/GenBank/DDBJ databases">
        <title>Genome Sequence of Cohnella sp.</title>
        <authorList>
            <person name="Srinivasan S."/>
            <person name="Kim M.K."/>
        </authorList>
    </citation>
    <scope>NUCLEOTIDE SEQUENCE [LARGE SCALE GENOMIC DNA]</scope>
    <source>
        <strain evidence="3 4">18JY8-7</strain>
    </source>
</reference>
<proteinExistence type="predicted"/>
<protein>
    <submittedName>
        <fullName evidence="3">Uncharacterized protein</fullName>
    </submittedName>
</protein>
<dbReference type="KEGG" id="coh:EAV92_18090"/>
<organism evidence="3 4">
    <name type="scientific">Cohnella candidum</name>
    <dbReference type="NCBI Taxonomy" id="2674991"/>
    <lineage>
        <taxon>Bacteria</taxon>
        <taxon>Bacillati</taxon>
        <taxon>Bacillota</taxon>
        <taxon>Bacilli</taxon>
        <taxon>Bacillales</taxon>
        <taxon>Paenibacillaceae</taxon>
        <taxon>Cohnella</taxon>
    </lineage>
</organism>
<dbReference type="PROSITE" id="PS51257">
    <property type="entry name" value="PROKAR_LIPOPROTEIN"/>
    <property type="match status" value="1"/>
</dbReference>